<evidence type="ECO:0000313" key="3">
    <source>
        <dbReference type="Proteomes" id="UP000076738"/>
    </source>
</evidence>
<dbReference type="Proteomes" id="UP000076738">
    <property type="component" value="Unassembled WGS sequence"/>
</dbReference>
<dbReference type="AlphaFoldDB" id="A0A167HI81"/>
<dbReference type="EMBL" id="KV417320">
    <property type="protein sequence ID" value="KZO91657.1"/>
    <property type="molecule type" value="Genomic_DNA"/>
</dbReference>
<gene>
    <name evidence="2" type="ORF">CALVIDRAFT_602133</name>
</gene>
<organism evidence="2 3">
    <name type="scientific">Calocera viscosa (strain TUFC12733)</name>
    <dbReference type="NCBI Taxonomy" id="1330018"/>
    <lineage>
        <taxon>Eukaryota</taxon>
        <taxon>Fungi</taxon>
        <taxon>Dikarya</taxon>
        <taxon>Basidiomycota</taxon>
        <taxon>Agaricomycotina</taxon>
        <taxon>Dacrymycetes</taxon>
        <taxon>Dacrymycetales</taxon>
        <taxon>Dacrymycetaceae</taxon>
        <taxon>Calocera</taxon>
    </lineage>
</organism>
<evidence type="ECO:0000256" key="1">
    <source>
        <dbReference type="SAM" id="MobiDB-lite"/>
    </source>
</evidence>
<feature type="compositionally biased region" description="Basic and acidic residues" evidence="1">
    <location>
        <begin position="220"/>
        <end position="229"/>
    </location>
</feature>
<evidence type="ECO:0000313" key="2">
    <source>
        <dbReference type="EMBL" id="KZO91657.1"/>
    </source>
</evidence>
<protein>
    <submittedName>
        <fullName evidence="2">Uncharacterized protein</fullName>
    </submittedName>
</protein>
<sequence length="302" mass="33427">MPLLSLIRSLSFRRLPSLDSTPDQPSSQREVSRERRASVLRECLSQSIDSILLPLPEGNATHRRADRRRARHISFDATTEAHQRYKSLGFPRIPTFSVEDKHTPYAPYPAHWSRTYHVMYEGGDGPIIQDAMYMSLLHVLLPEVQCAPYVPPEAPVLPSIESFATIKHHAINDAVSLETFTPSPSPPSTPKSSRPAAQATPSGQALFLPSPVSETPRQTPRREPQDTPTRKTPTFKRLTESVSMQAVLGLSLSVSSSFDSTANFALGVIVASESRDGEKAWDSVGELNARMAERKRTQTAAF</sequence>
<reference evidence="2 3" key="1">
    <citation type="journal article" date="2016" name="Mol. Biol. Evol.">
        <title>Comparative Genomics of Early-Diverging Mushroom-Forming Fungi Provides Insights into the Origins of Lignocellulose Decay Capabilities.</title>
        <authorList>
            <person name="Nagy L.G."/>
            <person name="Riley R."/>
            <person name="Tritt A."/>
            <person name="Adam C."/>
            <person name="Daum C."/>
            <person name="Floudas D."/>
            <person name="Sun H."/>
            <person name="Yadav J.S."/>
            <person name="Pangilinan J."/>
            <person name="Larsson K.H."/>
            <person name="Matsuura K."/>
            <person name="Barry K."/>
            <person name="Labutti K."/>
            <person name="Kuo R."/>
            <person name="Ohm R.A."/>
            <person name="Bhattacharya S.S."/>
            <person name="Shirouzu T."/>
            <person name="Yoshinaga Y."/>
            <person name="Martin F.M."/>
            <person name="Grigoriev I.V."/>
            <person name="Hibbett D.S."/>
        </authorList>
    </citation>
    <scope>NUCLEOTIDE SEQUENCE [LARGE SCALE GENOMIC DNA]</scope>
    <source>
        <strain evidence="2 3">TUFC12733</strain>
    </source>
</reference>
<feature type="region of interest" description="Disordered" evidence="1">
    <location>
        <begin position="177"/>
        <end position="235"/>
    </location>
</feature>
<accession>A0A167HI81</accession>
<name>A0A167HI81_CALVF</name>
<proteinExistence type="predicted"/>
<dbReference type="OrthoDB" id="10451000at2759"/>
<keyword evidence="3" id="KW-1185">Reference proteome</keyword>